<accession>A0A9Q3KWY5</accession>
<reference evidence="2" key="1">
    <citation type="submission" date="2021-03" db="EMBL/GenBank/DDBJ databases">
        <title>Draft genome sequence of rust myrtle Austropuccinia psidii MF-1, a brazilian biotype.</title>
        <authorList>
            <person name="Quecine M.C."/>
            <person name="Pachon D.M.R."/>
            <person name="Bonatelli M.L."/>
            <person name="Correr F.H."/>
            <person name="Franceschini L.M."/>
            <person name="Leite T.F."/>
            <person name="Margarido G.R.A."/>
            <person name="Almeida C.A."/>
            <person name="Ferrarezi J.A."/>
            <person name="Labate C.A."/>
        </authorList>
    </citation>
    <scope>NUCLEOTIDE SEQUENCE</scope>
    <source>
        <strain evidence="2">MF-1</strain>
    </source>
</reference>
<dbReference type="Proteomes" id="UP000765509">
    <property type="component" value="Unassembled WGS sequence"/>
</dbReference>
<keyword evidence="3" id="KW-1185">Reference proteome</keyword>
<protein>
    <submittedName>
        <fullName evidence="2">Uncharacterized protein</fullName>
    </submittedName>
</protein>
<dbReference type="EMBL" id="AVOT02135891">
    <property type="protein sequence ID" value="MBW0589828.1"/>
    <property type="molecule type" value="Genomic_DNA"/>
</dbReference>
<proteinExistence type="predicted"/>
<organism evidence="2 3">
    <name type="scientific">Austropuccinia psidii MF-1</name>
    <dbReference type="NCBI Taxonomy" id="1389203"/>
    <lineage>
        <taxon>Eukaryota</taxon>
        <taxon>Fungi</taxon>
        <taxon>Dikarya</taxon>
        <taxon>Basidiomycota</taxon>
        <taxon>Pucciniomycotina</taxon>
        <taxon>Pucciniomycetes</taxon>
        <taxon>Pucciniales</taxon>
        <taxon>Sphaerophragmiaceae</taxon>
        <taxon>Austropuccinia</taxon>
    </lineage>
</organism>
<name>A0A9Q3KWY5_9BASI</name>
<evidence type="ECO:0000313" key="2">
    <source>
        <dbReference type="EMBL" id="MBW0589828.1"/>
    </source>
</evidence>
<sequence>MGPGHGTPEGPENLGSGVTHGPHRPWTADHSPRTIDHGLWTVGPQSQPKTKKHQKCPEAIKAKNHQKKGHDPKSTVGPIGPQNHILRHFQGQWKGFQLGKEGPKHQVGPLTMRYMNIYSLAIKI</sequence>
<dbReference type="AlphaFoldDB" id="A0A9Q3KWY5"/>
<feature type="compositionally biased region" description="Basic and acidic residues" evidence="1">
    <location>
        <begin position="26"/>
        <end position="36"/>
    </location>
</feature>
<evidence type="ECO:0000313" key="3">
    <source>
        <dbReference type="Proteomes" id="UP000765509"/>
    </source>
</evidence>
<comment type="caution">
    <text evidence="2">The sequence shown here is derived from an EMBL/GenBank/DDBJ whole genome shotgun (WGS) entry which is preliminary data.</text>
</comment>
<gene>
    <name evidence="2" type="ORF">O181_129543</name>
</gene>
<feature type="region of interest" description="Disordered" evidence="1">
    <location>
        <begin position="1"/>
        <end position="82"/>
    </location>
</feature>
<evidence type="ECO:0000256" key="1">
    <source>
        <dbReference type="SAM" id="MobiDB-lite"/>
    </source>
</evidence>